<dbReference type="InterPro" id="IPR052155">
    <property type="entry name" value="Biofilm_reg_signaling"/>
</dbReference>
<reference evidence="2 3" key="1">
    <citation type="journal article" date="2014" name="BMC Genomics">
        <title>Architecture and functions of a multipartite genome of the methylotrophic bacterium Paracoccus aminophilus JCM 7686, containing primary and secondary chromids.</title>
        <authorList>
            <person name="Dziewit L."/>
            <person name="Czarnecki J."/>
            <person name="Wibberg D."/>
            <person name="Radlinska M."/>
            <person name="Mrozek P."/>
            <person name="Szymczak M."/>
            <person name="Schluter A."/>
            <person name="Puhler A."/>
            <person name="Bartosik D."/>
        </authorList>
    </citation>
    <scope>NUCLEOTIDE SEQUENCE [LARGE SCALE GENOMIC DNA]</scope>
    <source>
        <strain evidence="2">JCM 7686</strain>
    </source>
</reference>
<protein>
    <recommendedName>
        <fullName evidence="1">EAL domain-containing protein</fullName>
    </recommendedName>
</protein>
<dbReference type="SUPFAM" id="SSF141868">
    <property type="entry name" value="EAL domain-like"/>
    <property type="match status" value="1"/>
</dbReference>
<dbReference type="SMART" id="SM00052">
    <property type="entry name" value="EAL"/>
    <property type="match status" value="1"/>
</dbReference>
<dbReference type="Gene3D" id="3.20.20.450">
    <property type="entry name" value="EAL domain"/>
    <property type="match status" value="1"/>
</dbReference>
<feature type="domain" description="EAL" evidence="1">
    <location>
        <begin position="51"/>
        <end position="309"/>
    </location>
</feature>
<gene>
    <name evidence="2" type="ORF">JCM7686_2955</name>
</gene>
<dbReference type="Pfam" id="PF00563">
    <property type="entry name" value="EAL"/>
    <property type="match status" value="1"/>
</dbReference>
<dbReference type="PANTHER" id="PTHR44757">
    <property type="entry name" value="DIGUANYLATE CYCLASE DGCP"/>
    <property type="match status" value="1"/>
</dbReference>
<dbReference type="InterPro" id="IPR001633">
    <property type="entry name" value="EAL_dom"/>
</dbReference>
<name>S5YXR2_PARAH</name>
<accession>S5YXR2</accession>
<organism evidence="2 3">
    <name type="scientific">Paracoccus aminophilus JCM 7686</name>
    <dbReference type="NCBI Taxonomy" id="1367847"/>
    <lineage>
        <taxon>Bacteria</taxon>
        <taxon>Pseudomonadati</taxon>
        <taxon>Pseudomonadota</taxon>
        <taxon>Alphaproteobacteria</taxon>
        <taxon>Rhodobacterales</taxon>
        <taxon>Paracoccaceae</taxon>
        <taxon>Paracoccus</taxon>
    </lineage>
</organism>
<dbReference type="PANTHER" id="PTHR44757:SF2">
    <property type="entry name" value="BIOFILM ARCHITECTURE MAINTENANCE PROTEIN MBAA"/>
    <property type="match status" value="1"/>
</dbReference>
<dbReference type="AlphaFoldDB" id="S5YXR2"/>
<dbReference type="PATRIC" id="fig|1367847.3.peg.2971"/>
<dbReference type="HOGENOM" id="CLU_862899_0_0_5"/>
<sequence length="322" mass="34576">MKRILARLMGFVGRRAALLAPVETEAGLRPAKHRGREMRQWLEDLMDLPEGASLGAPAVPLYAEEYVELWFHPHRCTDTGGIIGLELEPRLNDPEIGLLGANDYLLHLDGPQLLDLTRTALSQGLTAMRQWDRAAVGVDALTLRLPDQLLAEPLLADLLLWELDRQDVPPMRLIVSVAGGAGGGSERERLGALHRLAAAGCGVEFDEFGIGGAGGIATALAKSQPQGLRRLRLGEPFLRDCDRDSDKQRMILAVMALAEHLDLEVSAAAIAAPGELAFVTQIGVAQVQGPGVAAALPLAAVAGYLIDQDRRTVLATPLRRVS</sequence>
<dbReference type="Proteomes" id="UP000015480">
    <property type="component" value="Chromosome"/>
</dbReference>
<dbReference type="PROSITE" id="PS50883">
    <property type="entry name" value="EAL"/>
    <property type="match status" value="1"/>
</dbReference>
<evidence type="ECO:0000313" key="3">
    <source>
        <dbReference type="Proteomes" id="UP000015480"/>
    </source>
</evidence>
<dbReference type="RefSeq" id="WP_020951629.1">
    <property type="nucleotide sequence ID" value="NC_022041.1"/>
</dbReference>
<keyword evidence="3" id="KW-1185">Reference proteome</keyword>
<dbReference type="InterPro" id="IPR035919">
    <property type="entry name" value="EAL_sf"/>
</dbReference>
<proteinExistence type="predicted"/>
<dbReference type="EMBL" id="CP006650">
    <property type="protein sequence ID" value="AGT09991.1"/>
    <property type="molecule type" value="Genomic_DNA"/>
</dbReference>
<dbReference type="eggNOG" id="COG2200">
    <property type="taxonomic scope" value="Bacteria"/>
</dbReference>
<dbReference type="KEGG" id="pami:JCM7686_2955"/>
<dbReference type="OrthoDB" id="9814202at2"/>
<evidence type="ECO:0000259" key="1">
    <source>
        <dbReference type="PROSITE" id="PS50883"/>
    </source>
</evidence>
<evidence type="ECO:0000313" key="2">
    <source>
        <dbReference type="EMBL" id="AGT09991.1"/>
    </source>
</evidence>
<dbReference type="STRING" id="1367847.JCM7686_2955"/>